<keyword evidence="3" id="KW-0276">Fatty acid metabolism</keyword>
<dbReference type="SUPFAM" id="SSF51735">
    <property type="entry name" value="NAD(P)-binding Rossmann-fold domains"/>
    <property type="match status" value="1"/>
</dbReference>
<protein>
    <recommendedName>
        <fullName evidence="9">enoyl-[acyl-carrier-protein] reductase</fullName>
        <ecNumber evidence="9">1.3.1.104</ecNumber>
    </recommendedName>
</protein>
<keyword evidence="6" id="KW-0560">Oxidoreductase</keyword>
<dbReference type="InterPro" id="IPR051034">
    <property type="entry name" value="Mito_Enoyl-ACP_Reductase"/>
</dbReference>
<dbReference type="SMART" id="SM00829">
    <property type="entry name" value="PKS_ER"/>
    <property type="match status" value="1"/>
</dbReference>
<evidence type="ECO:0000259" key="11">
    <source>
        <dbReference type="SMART" id="SM00829"/>
    </source>
</evidence>
<evidence type="ECO:0000256" key="8">
    <source>
        <dbReference type="ARBA" id="ARBA00023160"/>
    </source>
</evidence>
<dbReference type="GO" id="GO:0141148">
    <property type="term" value="F:enoyl-[acyl-carrier-protein] reductase (NADPH) activity"/>
    <property type="evidence" value="ECO:0007669"/>
    <property type="project" value="UniProtKB-EC"/>
</dbReference>
<dbReference type="SUPFAM" id="SSF50129">
    <property type="entry name" value="GroES-like"/>
    <property type="match status" value="1"/>
</dbReference>
<dbReference type="PANTHER" id="PTHR43981:SF2">
    <property type="entry name" value="ENOYL-[ACYL-CARRIER-PROTEIN] REDUCTASE, MITOCHONDRIAL"/>
    <property type="match status" value="1"/>
</dbReference>
<dbReference type="InterPro" id="IPR036291">
    <property type="entry name" value="NAD(P)-bd_dom_sf"/>
</dbReference>
<dbReference type="InterPro" id="IPR011032">
    <property type="entry name" value="GroES-like_sf"/>
</dbReference>
<feature type="domain" description="Enoyl reductase (ER)" evidence="11">
    <location>
        <begin position="10"/>
        <end position="323"/>
    </location>
</feature>
<proteinExistence type="inferred from homology"/>
<dbReference type="Proteomes" id="UP000287447">
    <property type="component" value="Unassembled WGS sequence"/>
</dbReference>
<dbReference type="CDD" id="cd05282">
    <property type="entry name" value="ETR_like"/>
    <property type="match status" value="1"/>
</dbReference>
<evidence type="ECO:0000256" key="1">
    <source>
        <dbReference type="ARBA" id="ARBA00010371"/>
    </source>
</evidence>
<evidence type="ECO:0000256" key="9">
    <source>
        <dbReference type="ARBA" id="ARBA00038963"/>
    </source>
</evidence>
<dbReference type="RefSeq" id="WP_127767850.1">
    <property type="nucleotide sequence ID" value="NZ_SADE01000004.1"/>
</dbReference>
<dbReference type="EMBL" id="SADE01000004">
    <property type="protein sequence ID" value="RVU33820.1"/>
    <property type="molecule type" value="Genomic_DNA"/>
</dbReference>
<reference evidence="13" key="1">
    <citation type="submission" date="2019-01" db="EMBL/GenBank/DDBJ databases">
        <title>Gri0909 isolated from a small marine red alga.</title>
        <authorList>
            <person name="Kim J."/>
            <person name="Jeong S.E."/>
            <person name="Jeon C.O."/>
        </authorList>
    </citation>
    <scope>NUCLEOTIDE SEQUENCE [LARGE SCALE GENOMIC DNA]</scope>
    <source>
        <strain evidence="13">Gri0909</strain>
    </source>
</reference>
<dbReference type="Gene3D" id="3.40.50.720">
    <property type="entry name" value="NAD(P)-binding Rossmann-like Domain"/>
    <property type="match status" value="1"/>
</dbReference>
<comment type="caution">
    <text evidence="12">The sequence shown here is derived from an EMBL/GenBank/DDBJ whole genome shotgun (WGS) entry which is preliminary data.</text>
</comment>
<dbReference type="GO" id="GO:0006633">
    <property type="term" value="P:fatty acid biosynthetic process"/>
    <property type="evidence" value="ECO:0007669"/>
    <property type="project" value="UniProtKB-KW"/>
</dbReference>
<name>A0A3S2VM97_9PROT</name>
<keyword evidence="4" id="KW-0521">NADP</keyword>
<dbReference type="AlphaFoldDB" id="A0A3S2VM97"/>
<gene>
    <name evidence="12" type="ORF">EOI86_22040</name>
</gene>
<dbReference type="InterPro" id="IPR013154">
    <property type="entry name" value="ADH-like_N"/>
</dbReference>
<keyword evidence="2" id="KW-0444">Lipid biosynthesis</keyword>
<dbReference type="EC" id="1.3.1.104" evidence="9"/>
<dbReference type="Pfam" id="PF08240">
    <property type="entry name" value="ADH_N"/>
    <property type="match status" value="1"/>
</dbReference>
<evidence type="ECO:0000256" key="10">
    <source>
        <dbReference type="ARBA" id="ARBA00048843"/>
    </source>
</evidence>
<dbReference type="Pfam" id="PF00107">
    <property type="entry name" value="ADH_zinc_N"/>
    <property type="match status" value="1"/>
</dbReference>
<sequence>MKQAKLIAIGDPASSVRCEEVPALGEAGEGQVVVDVAAGPINPAEVLIMKGEYAATPDLPAPLGIEGAGTVSAVGPGVSGLAVGDKVMLMPRANWVQQALVSAGEVIKLPDGIDLQQAAMLKVNPATAFLMLTTYVDLAPGDWVAQNSANSAVGTSLIKIAKQRGLKTVNIVRREEAAAYCREIGGDVVVVDGDDVAARVAEATGGAPIKLGIDAVAGEAVIRLASCLADGGTVVNYGMLSGKPCMLTTDQTVFQSKSLTGFWLAKVLGGMDKAGKDALYGELTPLVMDGTISVPVEATYPIDRVQDAVAHACREGRSGKVLVLPNG</sequence>
<evidence type="ECO:0000256" key="5">
    <source>
        <dbReference type="ARBA" id="ARBA00022946"/>
    </source>
</evidence>
<evidence type="ECO:0000256" key="2">
    <source>
        <dbReference type="ARBA" id="ARBA00022516"/>
    </source>
</evidence>
<keyword evidence="7" id="KW-0443">Lipid metabolism</keyword>
<evidence type="ECO:0000256" key="7">
    <source>
        <dbReference type="ARBA" id="ARBA00023098"/>
    </source>
</evidence>
<dbReference type="OrthoDB" id="9788224at2"/>
<keyword evidence="13" id="KW-1185">Reference proteome</keyword>
<accession>A0A3S2VM97</accession>
<keyword evidence="5" id="KW-0809">Transit peptide</keyword>
<evidence type="ECO:0000313" key="13">
    <source>
        <dbReference type="Proteomes" id="UP000287447"/>
    </source>
</evidence>
<comment type="catalytic activity">
    <reaction evidence="10">
        <text>a 2,3-saturated acyl-[ACP] + NADP(+) = a (2E)-enoyl-[ACP] + NADPH + H(+)</text>
        <dbReference type="Rhea" id="RHEA:22564"/>
        <dbReference type="Rhea" id="RHEA-COMP:9925"/>
        <dbReference type="Rhea" id="RHEA-COMP:9926"/>
        <dbReference type="ChEBI" id="CHEBI:15378"/>
        <dbReference type="ChEBI" id="CHEBI:57783"/>
        <dbReference type="ChEBI" id="CHEBI:58349"/>
        <dbReference type="ChEBI" id="CHEBI:78784"/>
        <dbReference type="ChEBI" id="CHEBI:78785"/>
        <dbReference type="EC" id="1.3.1.104"/>
    </reaction>
</comment>
<evidence type="ECO:0000256" key="3">
    <source>
        <dbReference type="ARBA" id="ARBA00022832"/>
    </source>
</evidence>
<comment type="similarity">
    <text evidence="1">Belongs to the zinc-containing alcohol dehydrogenase family. Quinone oxidoreductase subfamily.</text>
</comment>
<keyword evidence="8" id="KW-0275">Fatty acid biosynthesis</keyword>
<dbReference type="Gene3D" id="3.90.180.10">
    <property type="entry name" value="Medium-chain alcohol dehydrogenases, catalytic domain"/>
    <property type="match status" value="1"/>
</dbReference>
<dbReference type="InterPro" id="IPR020843">
    <property type="entry name" value="ER"/>
</dbReference>
<dbReference type="PANTHER" id="PTHR43981">
    <property type="entry name" value="ENOYL-[ACYL-CARRIER-PROTEIN] REDUCTASE, MITOCHONDRIAL"/>
    <property type="match status" value="1"/>
</dbReference>
<evidence type="ECO:0000256" key="6">
    <source>
        <dbReference type="ARBA" id="ARBA00023002"/>
    </source>
</evidence>
<evidence type="ECO:0000256" key="4">
    <source>
        <dbReference type="ARBA" id="ARBA00022857"/>
    </source>
</evidence>
<organism evidence="12 13">
    <name type="scientific">Hwanghaeella grinnelliae</name>
    <dbReference type="NCBI Taxonomy" id="2500179"/>
    <lineage>
        <taxon>Bacteria</taxon>
        <taxon>Pseudomonadati</taxon>
        <taxon>Pseudomonadota</taxon>
        <taxon>Alphaproteobacteria</taxon>
        <taxon>Rhodospirillales</taxon>
        <taxon>Rhodospirillaceae</taxon>
        <taxon>Hwanghaeella</taxon>
    </lineage>
</organism>
<evidence type="ECO:0000313" key="12">
    <source>
        <dbReference type="EMBL" id="RVU33820.1"/>
    </source>
</evidence>
<dbReference type="InterPro" id="IPR013149">
    <property type="entry name" value="ADH-like_C"/>
</dbReference>